<dbReference type="InterPro" id="IPR013097">
    <property type="entry name" value="Dabb"/>
</dbReference>
<gene>
    <name evidence="4" type="ORF">GOP47_0000081</name>
</gene>
<dbReference type="EMBL" id="JABFUD020000001">
    <property type="protein sequence ID" value="KAI5083912.1"/>
    <property type="molecule type" value="Genomic_DNA"/>
</dbReference>
<dbReference type="OrthoDB" id="1924792at2759"/>
<evidence type="ECO:0000256" key="1">
    <source>
        <dbReference type="ARBA" id="ARBA00011738"/>
    </source>
</evidence>
<proteinExistence type="predicted"/>
<organism evidence="4 5">
    <name type="scientific">Adiantum capillus-veneris</name>
    <name type="common">Maidenhair fern</name>
    <dbReference type="NCBI Taxonomy" id="13818"/>
    <lineage>
        <taxon>Eukaryota</taxon>
        <taxon>Viridiplantae</taxon>
        <taxon>Streptophyta</taxon>
        <taxon>Embryophyta</taxon>
        <taxon>Tracheophyta</taxon>
        <taxon>Polypodiopsida</taxon>
        <taxon>Polypodiidae</taxon>
        <taxon>Polypodiales</taxon>
        <taxon>Pteridineae</taxon>
        <taxon>Pteridaceae</taxon>
        <taxon>Vittarioideae</taxon>
        <taxon>Adiantum</taxon>
    </lineage>
</organism>
<dbReference type="SMART" id="SM00886">
    <property type="entry name" value="Dabb"/>
    <property type="match status" value="2"/>
</dbReference>
<dbReference type="AlphaFoldDB" id="A0A9D4VCW5"/>
<comment type="subunit">
    <text evidence="1">Homodimer.</text>
</comment>
<evidence type="ECO:0000313" key="4">
    <source>
        <dbReference type="EMBL" id="KAI5083912.1"/>
    </source>
</evidence>
<dbReference type="PANTHER" id="PTHR33178">
    <property type="match status" value="1"/>
</dbReference>
<name>A0A9D4VCW5_ADICA</name>
<evidence type="ECO:0000259" key="3">
    <source>
        <dbReference type="PROSITE" id="PS51502"/>
    </source>
</evidence>
<accession>A0A9D4VCW5</accession>
<keyword evidence="5" id="KW-1185">Reference proteome</keyword>
<feature type="domain" description="Stress-response A/B barrel" evidence="3">
    <location>
        <begin position="50"/>
        <end position="143"/>
    </location>
</feature>
<sequence length="328" mass="36982">MALFTSMALVLMLLQQPALAYRSALAASSTTSNRFMNNDRRTASSTATIIEHPVFFNMEDLLENPVNESSILQGLNDLLYNNHSHLYFLYCGRVVESKGVAFTHALMSRFPSVEALEEYYDLAIPDIVVEMWPWLKKEYCVDYAVEMEEDERALNITNDFASHVTFIKASSNVSDSDLKSAMDAFLGLAAETDYAVQMTTGENLYVLEIYRTMSHAFTAYFSSADAMENWQADPAVVSVLQDTILPLAESYAQLLLSCFVWLTAAITNQNNAFEKQWKNWLSCFWSKASCKHNALSCNALYHFPSNLDLVFLHRLPSHEKGFPGSIVT</sequence>
<dbReference type="InterPro" id="IPR044662">
    <property type="entry name" value="HS1/DABB1-like"/>
</dbReference>
<dbReference type="Gene3D" id="3.30.70.100">
    <property type="match status" value="2"/>
</dbReference>
<dbReference type="Pfam" id="PF07876">
    <property type="entry name" value="Dabb"/>
    <property type="match status" value="1"/>
</dbReference>
<dbReference type="PROSITE" id="PS51502">
    <property type="entry name" value="S_R_A_B_BARREL"/>
    <property type="match status" value="2"/>
</dbReference>
<dbReference type="InterPro" id="IPR011008">
    <property type="entry name" value="Dimeric_a/b-barrel"/>
</dbReference>
<comment type="caution">
    <text evidence="4">The sequence shown here is derived from an EMBL/GenBank/DDBJ whole genome shotgun (WGS) entry which is preliminary data.</text>
</comment>
<evidence type="ECO:0000256" key="2">
    <source>
        <dbReference type="SAM" id="SignalP"/>
    </source>
</evidence>
<feature type="domain" description="Stress-response A/B barrel" evidence="3">
    <location>
        <begin position="161"/>
        <end position="256"/>
    </location>
</feature>
<keyword evidence="2" id="KW-0732">Signal</keyword>
<dbReference type="SUPFAM" id="SSF54909">
    <property type="entry name" value="Dimeric alpha+beta barrel"/>
    <property type="match status" value="2"/>
</dbReference>
<feature type="chain" id="PRO_5039609381" description="Stress-response A/B barrel domain-containing protein" evidence="2">
    <location>
        <begin position="21"/>
        <end position="328"/>
    </location>
</feature>
<dbReference type="PANTHER" id="PTHR33178:SF5">
    <property type="entry name" value="EXPRESSED PROTEIN"/>
    <property type="match status" value="1"/>
</dbReference>
<evidence type="ECO:0000313" key="5">
    <source>
        <dbReference type="Proteomes" id="UP000886520"/>
    </source>
</evidence>
<feature type="signal peptide" evidence="2">
    <location>
        <begin position="1"/>
        <end position="20"/>
    </location>
</feature>
<dbReference type="Proteomes" id="UP000886520">
    <property type="component" value="Chromosome 1"/>
</dbReference>
<protein>
    <recommendedName>
        <fullName evidence="3">Stress-response A/B barrel domain-containing protein</fullName>
    </recommendedName>
</protein>
<reference evidence="4" key="1">
    <citation type="submission" date="2021-01" db="EMBL/GenBank/DDBJ databases">
        <title>Adiantum capillus-veneris genome.</title>
        <authorList>
            <person name="Fang Y."/>
            <person name="Liao Q."/>
        </authorList>
    </citation>
    <scope>NUCLEOTIDE SEQUENCE</scope>
    <source>
        <strain evidence="4">H3</strain>
        <tissue evidence="4">Leaf</tissue>
    </source>
</reference>